<evidence type="ECO:0000256" key="5">
    <source>
        <dbReference type="ARBA" id="ARBA00022905"/>
    </source>
</evidence>
<evidence type="ECO:0000259" key="7">
    <source>
        <dbReference type="Pfam" id="PF12706"/>
    </source>
</evidence>
<sequence>MKFIVLGAAAGGGLPQWNCGCANCCDARRGVIPFASQSSLAVSVNDTDWAVLNASPDIRTQLQTTPALHPTALRHSPISSVLLTNGDIDHVAGLLSLREQTPFDLYATGDIHEVLTQNSIFEAVNRNVVSRHQIALETRFDVLPSLETIVFPVPGKVPLYLEGAEVQTDMMGEQTVGVRLSDGKRVAYYIPGCAMVTDALLSQISDADILFFDGTLWDDDEMIRTGTGVKTGRRMGHIPISGEDGSIAMLNSLSCRKVYIHMNNTNPVWQPSSQERAFVEENGWVVPVDGLEIML</sequence>
<feature type="domain" description="Metallo-beta-lactamase" evidence="7">
    <location>
        <begin position="49"/>
        <end position="262"/>
    </location>
</feature>
<protein>
    <recommendedName>
        <fullName evidence="3 6">Coenzyme PQQ synthesis protein B</fullName>
    </recommendedName>
    <alternativeName>
        <fullName evidence="6">Pyrroloquinoline quinone biosynthesis protein B</fullName>
    </alternativeName>
</protein>
<comment type="caution">
    <text evidence="8">The sequence shown here is derived from an EMBL/GenBank/DDBJ whole genome shotgun (WGS) entry which is preliminary data.</text>
</comment>
<dbReference type="RefSeq" id="WP_153548089.1">
    <property type="nucleotide sequence ID" value="NZ_WIXK01000005.1"/>
</dbReference>
<keyword evidence="9" id="KW-1185">Reference proteome</keyword>
<dbReference type="InterPro" id="IPR001279">
    <property type="entry name" value="Metallo-B-lactamas"/>
</dbReference>
<evidence type="ECO:0000313" key="9">
    <source>
        <dbReference type="Proteomes" id="UP000436694"/>
    </source>
</evidence>
<keyword evidence="4 6" id="KW-0813">Transport</keyword>
<comment type="pathway">
    <text evidence="1 6">Cofactor biosynthesis; pyrroloquinoline quinone biosynthesis.</text>
</comment>
<evidence type="ECO:0000256" key="3">
    <source>
        <dbReference type="ARBA" id="ARBA00015084"/>
    </source>
</evidence>
<comment type="similarity">
    <text evidence="2 6">Belongs to the PqqB family.</text>
</comment>
<dbReference type="NCBIfam" id="TIGR02108">
    <property type="entry name" value="PQQ_syn_pqqB"/>
    <property type="match status" value="1"/>
</dbReference>
<dbReference type="EMBL" id="WIXK01000005">
    <property type="protein sequence ID" value="MQY43193.1"/>
    <property type="molecule type" value="Genomic_DNA"/>
</dbReference>
<organism evidence="8 9">
    <name type="scientific">Tritonibacter aquimaris</name>
    <dbReference type="NCBI Taxonomy" id="2663379"/>
    <lineage>
        <taxon>Bacteria</taxon>
        <taxon>Pseudomonadati</taxon>
        <taxon>Pseudomonadota</taxon>
        <taxon>Alphaproteobacteria</taxon>
        <taxon>Rhodobacterales</taxon>
        <taxon>Paracoccaceae</taxon>
        <taxon>Tritonibacter</taxon>
    </lineage>
</organism>
<proteinExistence type="inferred from homology"/>
<reference evidence="8 9" key="1">
    <citation type="submission" date="2019-10" db="EMBL/GenBank/DDBJ databases">
        <title>Epibacterium sp. nov., isolated from seawater.</title>
        <authorList>
            <person name="Zhang X."/>
            <person name="Li N."/>
        </authorList>
    </citation>
    <scope>NUCLEOTIDE SEQUENCE [LARGE SCALE GENOMIC DNA]</scope>
    <source>
        <strain evidence="8 9">SM1969</strain>
    </source>
</reference>
<evidence type="ECO:0000256" key="4">
    <source>
        <dbReference type="ARBA" id="ARBA00022448"/>
    </source>
</evidence>
<keyword evidence="5 6" id="KW-0884">PQQ biosynthesis</keyword>
<gene>
    <name evidence="6 8" type="primary">pqqB</name>
    <name evidence="8" type="ORF">GG681_11125</name>
</gene>
<dbReference type="InterPro" id="IPR036866">
    <property type="entry name" value="RibonucZ/Hydroxyglut_hydro"/>
</dbReference>
<dbReference type="UniPathway" id="UPA00539"/>
<dbReference type="GO" id="GO:0018189">
    <property type="term" value="P:pyrroloquinoline quinone biosynthetic process"/>
    <property type="evidence" value="ECO:0007669"/>
    <property type="project" value="UniProtKB-UniRule"/>
</dbReference>
<dbReference type="Pfam" id="PF12706">
    <property type="entry name" value="Lactamase_B_2"/>
    <property type="match status" value="1"/>
</dbReference>
<accession>A0A844AQL7</accession>
<dbReference type="HAMAP" id="MF_00653">
    <property type="entry name" value="PQQ_syn_PqqB"/>
    <property type="match status" value="1"/>
</dbReference>
<name>A0A844AQL7_9RHOB</name>
<evidence type="ECO:0000256" key="6">
    <source>
        <dbReference type="HAMAP-Rule" id="MF_00653"/>
    </source>
</evidence>
<dbReference type="Proteomes" id="UP000436694">
    <property type="component" value="Unassembled WGS sequence"/>
</dbReference>
<dbReference type="Gene3D" id="3.60.15.10">
    <property type="entry name" value="Ribonuclease Z/Hydroxyacylglutathione hydrolase-like"/>
    <property type="match status" value="1"/>
</dbReference>
<evidence type="ECO:0000256" key="2">
    <source>
        <dbReference type="ARBA" id="ARBA00008481"/>
    </source>
</evidence>
<evidence type="ECO:0000256" key="1">
    <source>
        <dbReference type="ARBA" id="ARBA00004886"/>
    </source>
</evidence>
<evidence type="ECO:0000313" key="8">
    <source>
        <dbReference type="EMBL" id="MQY43193.1"/>
    </source>
</evidence>
<dbReference type="SUPFAM" id="SSF56281">
    <property type="entry name" value="Metallo-hydrolase/oxidoreductase"/>
    <property type="match status" value="1"/>
</dbReference>
<comment type="function">
    <text evidence="6">May be involved in the transport of PQQ or its precursor to the periplasm.</text>
</comment>
<dbReference type="AlphaFoldDB" id="A0A844AQL7"/>
<dbReference type="InterPro" id="IPR011842">
    <property type="entry name" value="PQQ_synth_PqqB"/>
</dbReference>